<dbReference type="GO" id="GO:0016757">
    <property type="term" value="F:glycosyltransferase activity"/>
    <property type="evidence" value="ECO:0007669"/>
    <property type="project" value="UniProtKB-KW"/>
</dbReference>
<accession>A0A6C0J9E2</accession>
<dbReference type="AlphaFoldDB" id="A0A6C0J9E2"/>
<dbReference type="Pfam" id="PF20102">
    <property type="entry name" value="DUF6492"/>
    <property type="match status" value="1"/>
</dbReference>
<dbReference type="InterPro" id="IPR029044">
    <property type="entry name" value="Nucleotide-diphossugar_trans"/>
</dbReference>
<keyword evidence="2" id="KW-0808">Transferase</keyword>
<evidence type="ECO:0000256" key="1">
    <source>
        <dbReference type="ARBA" id="ARBA00022676"/>
    </source>
</evidence>
<dbReference type="GO" id="GO:0000139">
    <property type="term" value="C:Golgi membrane"/>
    <property type="evidence" value="ECO:0007669"/>
    <property type="project" value="TreeGrafter"/>
</dbReference>
<evidence type="ECO:0000313" key="3">
    <source>
        <dbReference type="EMBL" id="QHU00234.1"/>
    </source>
</evidence>
<evidence type="ECO:0000256" key="2">
    <source>
        <dbReference type="ARBA" id="ARBA00022679"/>
    </source>
</evidence>
<dbReference type="EMBL" id="MN740324">
    <property type="protein sequence ID" value="QHU00234.1"/>
    <property type="molecule type" value="Genomic_DNA"/>
</dbReference>
<dbReference type="InterPro" id="IPR008630">
    <property type="entry name" value="Glyco_trans_34"/>
</dbReference>
<sequence length="525" mass="62084">MKITFVLTLSTSKDIDLVINILFPSIIKFFNLSDLEKFYIILKSKEIDLFNLYKNTTSIDFEKLKIEIIDESELLNTDNIYNTYYLQMLLKLLIANKINTTHYLTLDSDVYFCKSSSSSSFFTNKAYYQKYNKTDKWIERVNSILDVNIKYITNQTPFVFITEVVNHMCNDLDVHSLILNSNCSEYTLYLGYLIKTELLHDLYELKTFTGTNINHNIIKNITKDKEIIIGENFLLNDNQVISVIQSRTNYHNIIINILNNYIPEISFNKKKIAILTIVTNDDYFKTYKAAFFTKKKYCENHNYYFEFHIMDNSKYSKNNGWLKIIKLKEIIEKYDYVFMSDADVIITNNDIRLEDLILEYNLNNYMMLITTDWNSINTGNILWRNCKETIDFINQILDLGDDQNRNSIQEPYNTIGIYEQPTIIYLINSYEYIRNNIKIIPQFKLNSYLDNLPVSNKNNIITDIDGTINRCTWEPGDFLIHFAGCNYNNNIINENININLLIKKYILYYKIFIIRKEGKDYGTIK</sequence>
<dbReference type="InterPro" id="IPR045499">
    <property type="entry name" value="DUF6492"/>
</dbReference>
<protein>
    <recommendedName>
        <fullName evidence="4">Nucleotide-diphospho-sugar transferase domain-containing protein</fullName>
    </recommendedName>
</protein>
<keyword evidence="1" id="KW-0328">Glycosyltransferase</keyword>
<name>A0A6C0J9E2_9ZZZZ</name>
<proteinExistence type="predicted"/>
<dbReference type="Pfam" id="PF05637">
    <property type="entry name" value="Glyco_transf_34"/>
    <property type="match status" value="1"/>
</dbReference>
<dbReference type="GO" id="GO:0006487">
    <property type="term" value="P:protein N-linked glycosylation"/>
    <property type="evidence" value="ECO:0007669"/>
    <property type="project" value="TreeGrafter"/>
</dbReference>
<dbReference type="PANTHER" id="PTHR31306:SF4">
    <property type="entry name" value="ALPHA-1,2-GALACTOSYLTRANSFERASE"/>
    <property type="match status" value="1"/>
</dbReference>
<organism evidence="3">
    <name type="scientific">viral metagenome</name>
    <dbReference type="NCBI Taxonomy" id="1070528"/>
    <lineage>
        <taxon>unclassified sequences</taxon>
        <taxon>metagenomes</taxon>
        <taxon>organismal metagenomes</taxon>
    </lineage>
</organism>
<evidence type="ECO:0008006" key="4">
    <source>
        <dbReference type="Google" id="ProtNLM"/>
    </source>
</evidence>
<dbReference type="PANTHER" id="PTHR31306">
    <property type="entry name" value="ALPHA-1,6-MANNOSYLTRANSFERASE MNN11-RELATED"/>
    <property type="match status" value="1"/>
</dbReference>
<reference evidence="3" key="1">
    <citation type="journal article" date="2020" name="Nature">
        <title>Giant virus diversity and host interactions through global metagenomics.</title>
        <authorList>
            <person name="Schulz F."/>
            <person name="Roux S."/>
            <person name="Paez-Espino D."/>
            <person name="Jungbluth S."/>
            <person name="Walsh D.A."/>
            <person name="Denef V.J."/>
            <person name="McMahon K.D."/>
            <person name="Konstantinidis K.T."/>
            <person name="Eloe-Fadrosh E.A."/>
            <person name="Kyrpides N.C."/>
            <person name="Woyke T."/>
        </authorList>
    </citation>
    <scope>NUCLEOTIDE SEQUENCE</scope>
    <source>
        <strain evidence="3">GVMAG-M-3300025860-12</strain>
    </source>
</reference>
<dbReference type="Gene3D" id="3.90.550.10">
    <property type="entry name" value="Spore Coat Polysaccharide Biosynthesis Protein SpsA, Chain A"/>
    <property type="match status" value="1"/>
</dbReference>